<dbReference type="PANTHER" id="PTHR47697">
    <property type="entry name" value="OS03G0340700 PROTEIN"/>
    <property type="match status" value="1"/>
</dbReference>
<comment type="caution">
    <text evidence="2">The sequence shown here is derived from an EMBL/GenBank/DDBJ whole genome shotgun (WGS) entry which is preliminary data.</text>
</comment>
<dbReference type="EMBL" id="BMAC01000863">
    <property type="protein sequence ID" value="GFQ03748.1"/>
    <property type="molecule type" value="Genomic_DNA"/>
</dbReference>
<dbReference type="SUPFAM" id="SSF48452">
    <property type="entry name" value="TPR-like"/>
    <property type="match status" value="1"/>
</dbReference>
<reference evidence="2" key="1">
    <citation type="submission" date="2020-07" db="EMBL/GenBank/DDBJ databases">
        <title>Ethylene signaling mediates host invasion by parasitic plants.</title>
        <authorList>
            <person name="Yoshida S."/>
        </authorList>
    </citation>
    <scope>NUCLEOTIDE SEQUENCE</scope>
    <source>
        <strain evidence="2">Okayama</strain>
    </source>
</reference>
<dbReference type="PANTHER" id="PTHR47697:SF1">
    <property type="entry name" value="OS03G0340700 PROTEIN"/>
    <property type="match status" value="1"/>
</dbReference>
<dbReference type="OrthoDB" id="1872379at2759"/>
<proteinExistence type="predicted"/>
<evidence type="ECO:0000256" key="1">
    <source>
        <dbReference type="SAM" id="MobiDB-lite"/>
    </source>
</evidence>
<dbReference type="Gene3D" id="1.25.40.10">
    <property type="entry name" value="Tetratricopeptide repeat domain"/>
    <property type="match status" value="1"/>
</dbReference>
<name>A0A830CT47_9LAMI</name>
<dbReference type="AlphaFoldDB" id="A0A830CT47"/>
<sequence>MGETLNLLMEGPDPDGEEIGESKRIGSGIGQWVFDLLSDYEWKPPLGVNSEFVGGNETTTELEGLPPPPAGVSASAAKNKGMDNYKQGQFADAIKWLSWAVVLLEKADDDDGTMEVLSSRASFYKEVGEYKKAMADCTKLISIVNYCLWSRSGLWDMM</sequence>
<feature type="region of interest" description="Disordered" evidence="1">
    <location>
        <begin position="57"/>
        <end position="77"/>
    </location>
</feature>
<accession>A0A830CT47</accession>
<dbReference type="Proteomes" id="UP000653305">
    <property type="component" value="Unassembled WGS sequence"/>
</dbReference>
<evidence type="ECO:0000313" key="3">
    <source>
        <dbReference type="Proteomes" id="UP000653305"/>
    </source>
</evidence>
<dbReference type="SMART" id="SM00028">
    <property type="entry name" value="TPR"/>
    <property type="match status" value="2"/>
</dbReference>
<organism evidence="2 3">
    <name type="scientific">Phtheirospermum japonicum</name>
    <dbReference type="NCBI Taxonomy" id="374723"/>
    <lineage>
        <taxon>Eukaryota</taxon>
        <taxon>Viridiplantae</taxon>
        <taxon>Streptophyta</taxon>
        <taxon>Embryophyta</taxon>
        <taxon>Tracheophyta</taxon>
        <taxon>Spermatophyta</taxon>
        <taxon>Magnoliopsida</taxon>
        <taxon>eudicotyledons</taxon>
        <taxon>Gunneridae</taxon>
        <taxon>Pentapetalae</taxon>
        <taxon>asterids</taxon>
        <taxon>lamiids</taxon>
        <taxon>Lamiales</taxon>
        <taxon>Orobanchaceae</taxon>
        <taxon>Orobanchaceae incertae sedis</taxon>
        <taxon>Phtheirospermum</taxon>
    </lineage>
</organism>
<keyword evidence="3" id="KW-1185">Reference proteome</keyword>
<gene>
    <name evidence="2" type="ORF">PHJA_002518600</name>
</gene>
<protein>
    <submittedName>
        <fullName evidence="2">Uncharacterized protein</fullName>
    </submittedName>
</protein>
<evidence type="ECO:0000313" key="2">
    <source>
        <dbReference type="EMBL" id="GFQ03748.1"/>
    </source>
</evidence>
<dbReference type="InterPro" id="IPR011990">
    <property type="entry name" value="TPR-like_helical_dom_sf"/>
</dbReference>
<dbReference type="InterPro" id="IPR019734">
    <property type="entry name" value="TPR_rpt"/>
</dbReference>